<reference evidence="3 4" key="1">
    <citation type="submission" date="2020-11" db="EMBL/GenBank/DDBJ databases">
        <title>P. mediterranea TC4 genome.</title>
        <authorList>
            <person name="Molmeret M."/>
        </authorList>
    </citation>
    <scope>NUCLEOTIDE SEQUENCE [LARGE SCALE GENOMIC DNA]</scope>
    <source>
        <strain evidence="3 4">TC4</strain>
    </source>
</reference>
<dbReference type="SMART" id="SM00849">
    <property type="entry name" value="Lactamase_B"/>
    <property type="match status" value="1"/>
</dbReference>
<keyword evidence="1" id="KW-0479">Metal-binding</keyword>
<dbReference type="Gene3D" id="3.60.15.10">
    <property type="entry name" value="Ribonuclease Z/Hydroxyacylglutathione hydrolase-like"/>
    <property type="match status" value="1"/>
</dbReference>
<dbReference type="Pfam" id="PF00581">
    <property type="entry name" value="Rhodanese"/>
    <property type="match status" value="2"/>
</dbReference>
<dbReference type="InterPro" id="IPR051682">
    <property type="entry name" value="Mito_Persulfide_Diox"/>
</dbReference>
<accession>A0ABS0A9B7</accession>
<dbReference type="SUPFAM" id="SSF56281">
    <property type="entry name" value="Metallo-hydrolase/oxidoreductase"/>
    <property type="match status" value="1"/>
</dbReference>
<feature type="domain" description="Rhodanese" evidence="2">
    <location>
        <begin position="269"/>
        <end position="360"/>
    </location>
</feature>
<dbReference type="SUPFAM" id="SSF52821">
    <property type="entry name" value="Rhodanese/Cell cycle control phosphatase"/>
    <property type="match status" value="2"/>
</dbReference>
<comment type="caution">
    <text evidence="3">The sequence shown here is derived from an EMBL/GenBank/DDBJ whole genome shotgun (WGS) entry which is preliminary data.</text>
</comment>
<dbReference type="CDD" id="cd00158">
    <property type="entry name" value="RHOD"/>
    <property type="match status" value="2"/>
</dbReference>
<proteinExistence type="predicted"/>
<dbReference type="Pfam" id="PF00753">
    <property type="entry name" value="Lactamase_B"/>
    <property type="match status" value="1"/>
</dbReference>
<dbReference type="InterPro" id="IPR036873">
    <property type="entry name" value="Rhodanese-like_dom_sf"/>
</dbReference>
<dbReference type="PANTHER" id="PTHR43084">
    <property type="entry name" value="PERSULFIDE DIOXYGENASE ETHE1"/>
    <property type="match status" value="1"/>
</dbReference>
<dbReference type="SMART" id="SM00450">
    <property type="entry name" value="RHOD"/>
    <property type="match status" value="2"/>
</dbReference>
<evidence type="ECO:0000259" key="2">
    <source>
        <dbReference type="PROSITE" id="PS50206"/>
    </source>
</evidence>
<evidence type="ECO:0000256" key="1">
    <source>
        <dbReference type="ARBA" id="ARBA00022723"/>
    </source>
</evidence>
<dbReference type="InterPro" id="IPR036866">
    <property type="entry name" value="RibonucZ/Hydroxyglut_hydro"/>
</dbReference>
<keyword evidence="4" id="KW-1185">Reference proteome</keyword>
<dbReference type="InterPro" id="IPR044528">
    <property type="entry name" value="POD-like_MBL-fold"/>
</dbReference>
<gene>
    <name evidence="3" type="ORF">FNJ87_17115</name>
</gene>
<feature type="domain" description="Rhodanese" evidence="2">
    <location>
        <begin position="374"/>
        <end position="461"/>
    </location>
</feature>
<dbReference type="EMBL" id="JADKYU010000916">
    <property type="protein sequence ID" value="MBF4985972.1"/>
    <property type="molecule type" value="Genomic_DNA"/>
</dbReference>
<dbReference type="CDD" id="cd07724">
    <property type="entry name" value="POD-like_MBL-fold"/>
    <property type="match status" value="1"/>
</dbReference>
<dbReference type="InterPro" id="IPR001279">
    <property type="entry name" value="Metallo-B-lactamas"/>
</dbReference>
<dbReference type="PROSITE" id="PS50206">
    <property type="entry name" value="RHODANESE_3"/>
    <property type="match status" value="2"/>
</dbReference>
<sequence>MKVEQIYTGCIAHAAYYIECNGEAAVFDPLREVNPYIERAEKDNAKIKYVFETHFHADFVSGHLDLRKRTGAQIIFGPTAKPGYDALIAKDEQVFELGDYKIKVIHTPGHTMESTTYLLIDQNNKEHGIITGDTLFIGDVGRPDLAQHVVEDLTEDKLAGHLYDSLRNKIMPLSDDLIVYPNHGAGSACGKMMSKETTDTLGNQKKTNYALQDMSKEAFKKALLTGLTPPPGYFPQNVLMNIKGYESLDVIMDRATQALSPAAFEVAANETGAIILDVRSQKEFASGHIPRSIFIGLDGNFAQWVGSLIADVKQPLLLVTPEGREKEAVTRLSRVGFDQTLGYLQGGFEAWKQASMEYDKVTSITVDQFEEEQSERHLPVFDVRKKNEFLSEHVVDAQNTPLDYINEHLASFPENTFFIHCAGGYRSMIAASILKSRGIHNLIDVQGGFNAIKETDIEVTNYVCPSTI</sequence>
<dbReference type="InterPro" id="IPR001763">
    <property type="entry name" value="Rhodanese-like_dom"/>
</dbReference>
<dbReference type="Gene3D" id="3.40.250.10">
    <property type="entry name" value="Rhodanese-like domain"/>
    <property type="match status" value="2"/>
</dbReference>
<dbReference type="PANTHER" id="PTHR43084:SF1">
    <property type="entry name" value="PERSULFIDE DIOXYGENASE ETHE1, MITOCHONDRIAL"/>
    <property type="match status" value="1"/>
</dbReference>
<protein>
    <submittedName>
        <fullName evidence="3">MBL fold metallo-hydrolase</fullName>
    </submittedName>
</protein>
<dbReference type="Proteomes" id="UP001194729">
    <property type="component" value="Unassembled WGS sequence"/>
</dbReference>
<name>A0ABS0A9B7_9FLAO</name>
<evidence type="ECO:0000313" key="4">
    <source>
        <dbReference type="Proteomes" id="UP001194729"/>
    </source>
</evidence>
<organism evidence="3 4">
    <name type="scientific">Nonlabens mediterrranea</name>
    <dbReference type="NCBI Taxonomy" id="1419947"/>
    <lineage>
        <taxon>Bacteria</taxon>
        <taxon>Pseudomonadati</taxon>
        <taxon>Bacteroidota</taxon>
        <taxon>Flavobacteriia</taxon>
        <taxon>Flavobacteriales</taxon>
        <taxon>Flavobacteriaceae</taxon>
        <taxon>Nonlabens</taxon>
    </lineage>
</organism>
<evidence type="ECO:0000313" key="3">
    <source>
        <dbReference type="EMBL" id="MBF4985972.1"/>
    </source>
</evidence>